<protein>
    <recommendedName>
        <fullName evidence="6">Protein FAR1-RELATED SEQUENCE</fullName>
    </recommendedName>
</protein>
<keyword evidence="3 5" id="KW-0863">Zinc-finger</keyword>
<dbReference type="InterPro" id="IPR007527">
    <property type="entry name" value="Znf_SWIM"/>
</dbReference>
<evidence type="ECO:0000313" key="9">
    <source>
        <dbReference type="Proteomes" id="UP000826271"/>
    </source>
</evidence>
<evidence type="ECO:0000313" key="8">
    <source>
        <dbReference type="EMBL" id="KAG8363937.1"/>
    </source>
</evidence>
<dbReference type="Pfam" id="PF04434">
    <property type="entry name" value="SWIM"/>
    <property type="match status" value="1"/>
</dbReference>
<keyword evidence="6" id="KW-0539">Nucleus</keyword>
<feature type="domain" description="SWIM-type" evidence="7">
    <location>
        <begin position="148"/>
        <end position="184"/>
    </location>
</feature>
<dbReference type="SMART" id="SM00575">
    <property type="entry name" value="ZnF_PMZ"/>
    <property type="match status" value="1"/>
</dbReference>
<evidence type="ECO:0000256" key="4">
    <source>
        <dbReference type="ARBA" id="ARBA00022833"/>
    </source>
</evidence>
<organism evidence="8 9">
    <name type="scientific">Buddleja alternifolia</name>
    <dbReference type="NCBI Taxonomy" id="168488"/>
    <lineage>
        <taxon>Eukaryota</taxon>
        <taxon>Viridiplantae</taxon>
        <taxon>Streptophyta</taxon>
        <taxon>Embryophyta</taxon>
        <taxon>Tracheophyta</taxon>
        <taxon>Spermatophyta</taxon>
        <taxon>Magnoliopsida</taxon>
        <taxon>eudicotyledons</taxon>
        <taxon>Gunneridae</taxon>
        <taxon>Pentapetalae</taxon>
        <taxon>asterids</taxon>
        <taxon>lamiids</taxon>
        <taxon>Lamiales</taxon>
        <taxon>Scrophulariaceae</taxon>
        <taxon>Buddlejeae</taxon>
        <taxon>Buddleja</taxon>
    </lineage>
</organism>
<dbReference type="GO" id="GO:0006355">
    <property type="term" value="P:regulation of DNA-templated transcription"/>
    <property type="evidence" value="ECO:0007669"/>
    <property type="project" value="UniProtKB-UniRule"/>
</dbReference>
<evidence type="ECO:0000256" key="1">
    <source>
        <dbReference type="ARBA" id="ARBA00005889"/>
    </source>
</evidence>
<proteinExistence type="inferred from homology"/>
<dbReference type="PROSITE" id="PS50966">
    <property type="entry name" value="ZF_SWIM"/>
    <property type="match status" value="1"/>
</dbReference>
<dbReference type="GO" id="GO:0005634">
    <property type="term" value="C:nucleus"/>
    <property type="evidence" value="ECO:0007669"/>
    <property type="project" value="UniProtKB-SubCell"/>
</dbReference>
<dbReference type="InterPro" id="IPR031052">
    <property type="entry name" value="FHY3/FAR1"/>
</dbReference>
<dbReference type="Proteomes" id="UP000826271">
    <property type="component" value="Unassembled WGS sequence"/>
</dbReference>
<keyword evidence="2 6" id="KW-0479">Metal-binding</keyword>
<dbReference type="PANTHER" id="PTHR31669">
    <property type="entry name" value="PROTEIN FAR1-RELATED SEQUENCE 10-RELATED"/>
    <property type="match status" value="1"/>
</dbReference>
<comment type="caution">
    <text evidence="8">The sequence shown here is derived from an EMBL/GenBank/DDBJ whole genome shotgun (WGS) entry which is preliminary data.</text>
</comment>
<dbReference type="InterPro" id="IPR006564">
    <property type="entry name" value="Znf_PMZ"/>
</dbReference>
<keyword evidence="4 6" id="KW-0862">Zinc</keyword>
<dbReference type="AlphaFoldDB" id="A0AAV6W662"/>
<gene>
    <name evidence="8" type="ORF">BUALT_Bualt19G0074300</name>
</gene>
<comment type="function">
    <text evidence="6">Putative transcription activator involved in regulating light control of development.</text>
</comment>
<evidence type="ECO:0000256" key="6">
    <source>
        <dbReference type="RuleBase" id="RU367018"/>
    </source>
</evidence>
<evidence type="ECO:0000256" key="2">
    <source>
        <dbReference type="ARBA" id="ARBA00022723"/>
    </source>
</evidence>
<evidence type="ECO:0000259" key="7">
    <source>
        <dbReference type="PROSITE" id="PS50966"/>
    </source>
</evidence>
<sequence length="472" mass="54428">MLRTYGIETNEWLERLFNIRKKWALVYGRQSFCADLTTTQRSESMNSVLKRYVSYKHNLLQFFHHFDRLVDDHRHEELKADLRSSQSKPVASFPVKILKHAATVYTHEVFELFQEELRKAYDAKIELFGEVGETFEYKITPFRKHRQNTVIYDSSEGKVSCSCKKFEFAGILCSHALKVLSLRNIIRIPELYIKKRWTKKAKKIVVQEQVVEVNTKRSTSMDEKEERKMIGVHYKELCGLSNQLVTRASMTTETFRIAKVGLLKMIEEIDVSLENGADMRPILGSKFVVQKARKQYNETAIRGWKNKEKNPVRSEKRLKSGLEMSILKKKKPKHINITASNNTITNAADIEQNVNSAKNCPGIGASFDSSSYSSSSQLSQEIQRGSNSMVAYPLSHVQPFQVAQTFNPIVHQQLSLSPYYSRQDEQNGMSLIELLQQQLVKTQGVERFQWNNSTNESNLEKINEERGDLPKG</sequence>
<accession>A0AAV6W662</accession>
<dbReference type="EMBL" id="WHWC01000019">
    <property type="protein sequence ID" value="KAG8363937.1"/>
    <property type="molecule type" value="Genomic_DNA"/>
</dbReference>
<evidence type="ECO:0000256" key="5">
    <source>
        <dbReference type="PROSITE-ProRule" id="PRU00325"/>
    </source>
</evidence>
<comment type="similarity">
    <text evidence="1 6">Belongs to the FHY3/FAR1 family.</text>
</comment>
<keyword evidence="9" id="KW-1185">Reference proteome</keyword>
<dbReference type="PANTHER" id="PTHR31669:SF299">
    <property type="entry name" value="PROTEIN FAR1-RELATED SEQUENCE"/>
    <property type="match status" value="1"/>
</dbReference>
<dbReference type="GO" id="GO:0008270">
    <property type="term" value="F:zinc ion binding"/>
    <property type="evidence" value="ECO:0007669"/>
    <property type="project" value="UniProtKB-UniRule"/>
</dbReference>
<name>A0AAV6W662_9LAMI</name>
<reference evidence="8" key="1">
    <citation type="submission" date="2019-10" db="EMBL/GenBank/DDBJ databases">
        <authorList>
            <person name="Zhang R."/>
            <person name="Pan Y."/>
            <person name="Wang J."/>
            <person name="Ma R."/>
            <person name="Yu S."/>
        </authorList>
    </citation>
    <scope>NUCLEOTIDE SEQUENCE</scope>
    <source>
        <strain evidence="8">LA-IB0</strain>
        <tissue evidence="8">Leaf</tissue>
    </source>
</reference>
<evidence type="ECO:0000256" key="3">
    <source>
        <dbReference type="ARBA" id="ARBA00022771"/>
    </source>
</evidence>
<comment type="subcellular location">
    <subcellularLocation>
        <location evidence="6">Nucleus</location>
    </subcellularLocation>
</comment>